<evidence type="ECO:0000313" key="3">
    <source>
        <dbReference type="Proteomes" id="UP000800093"/>
    </source>
</evidence>
<reference evidence="3" key="1">
    <citation type="journal article" date="2020" name="Stud. Mycol.">
        <title>101 Dothideomycetes genomes: A test case for predicting lifestyles and emergence of pathogens.</title>
        <authorList>
            <person name="Haridas S."/>
            <person name="Albert R."/>
            <person name="Binder M."/>
            <person name="Bloem J."/>
            <person name="LaButti K."/>
            <person name="Salamov A."/>
            <person name="Andreopoulos B."/>
            <person name="Baker S."/>
            <person name="Barry K."/>
            <person name="Bills G."/>
            <person name="Bluhm B."/>
            <person name="Cannon C."/>
            <person name="Castanera R."/>
            <person name="Culley D."/>
            <person name="Daum C."/>
            <person name="Ezra D."/>
            <person name="Gonzalez J."/>
            <person name="Henrissat B."/>
            <person name="Kuo A."/>
            <person name="Liang C."/>
            <person name="Lipzen A."/>
            <person name="Lutzoni F."/>
            <person name="Magnuson J."/>
            <person name="Mondo S."/>
            <person name="Nolan M."/>
            <person name="Ohm R."/>
            <person name="Pangilinan J."/>
            <person name="Park H.-J."/>
            <person name="Ramirez L."/>
            <person name="Alfaro M."/>
            <person name="Sun H."/>
            <person name="Tritt A."/>
            <person name="Yoshinaga Y."/>
            <person name="Zwiers L.-H."/>
            <person name="Turgeon B."/>
            <person name="Goodwin S."/>
            <person name="Spatafora J."/>
            <person name="Crous P."/>
            <person name="Grigoriev I."/>
        </authorList>
    </citation>
    <scope>NUCLEOTIDE SEQUENCE [LARGE SCALE GENOMIC DNA]</scope>
    <source>
        <strain evidence="3">CBS 304.66</strain>
    </source>
</reference>
<name>A0A9P4KEE5_9PLEO</name>
<organism evidence="2 3">
    <name type="scientific">Lojkania enalia</name>
    <dbReference type="NCBI Taxonomy" id="147567"/>
    <lineage>
        <taxon>Eukaryota</taxon>
        <taxon>Fungi</taxon>
        <taxon>Dikarya</taxon>
        <taxon>Ascomycota</taxon>
        <taxon>Pezizomycotina</taxon>
        <taxon>Dothideomycetes</taxon>
        <taxon>Pleosporomycetidae</taxon>
        <taxon>Pleosporales</taxon>
        <taxon>Pleosporales incertae sedis</taxon>
        <taxon>Lojkania</taxon>
    </lineage>
</organism>
<feature type="compositionally biased region" description="Low complexity" evidence="1">
    <location>
        <begin position="29"/>
        <end position="45"/>
    </location>
</feature>
<dbReference type="OrthoDB" id="3902588at2759"/>
<feature type="region of interest" description="Disordered" evidence="1">
    <location>
        <begin position="175"/>
        <end position="214"/>
    </location>
</feature>
<keyword evidence="3" id="KW-1185">Reference proteome</keyword>
<evidence type="ECO:0008006" key="4">
    <source>
        <dbReference type="Google" id="ProtNLM"/>
    </source>
</evidence>
<feature type="compositionally biased region" description="Polar residues" evidence="1">
    <location>
        <begin position="106"/>
        <end position="119"/>
    </location>
</feature>
<dbReference type="AlphaFoldDB" id="A0A9P4KEE5"/>
<sequence length="606" mass="68216">MFSADLSWVDPDVEKVGERRERKAKERPSSSAALSIRSSQSSKSSIPDDKEIWWPASLKKAKQTIPIARPRPETTHSGHKSRKPSISVPQPIEIEPRDVRDPTLQPAWTYSTSLHSTLPSGAPIDPPEYEVPELEGDLSSRRTGSSGSRSSNERQWGWKSPGKIKIIDEVHEVQQLSPTSYIARTTRLSEESAEPNDTGLLSTKEKKKKRKPYSVRIEGRLDLANLQLESPPESEEAPQAPALNKNTSYASGLSDKNLVAWRPPSDWDIVLPKEMEKELQDDKSLPPVPGEDIVAVHSSTVELSRFQRFIRRMESAGPKVILDRLNEEWSKGADEEVDQEVLLEKELWVLTAFQLQNLGSSRVVPRPKSNTGRILELYGNLSEVYQLSAMHPKAKIHYLTTVPQRLIPLPGNVSYMTVPQPGAVPFPYPEASFSHIRASTLPSLVQSSKLPQIFSDCYRLLAPGGMLEIRIMDAAPVRKTTGPRMRAWIEDRVSLNLEKLFRCSKPCTLVPGWVTDAGFDLPVSRLSMGEYDMNMKLPCSFDEASSDVDGELSTLIGRALWKDIWGEYVDDLPGEPRWWWEDEEVMQECLKYKTVFECGAIYAFKT</sequence>
<dbReference type="EMBL" id="ML986615">
    <property type="protein sequence ID" value="KAF2264589.1"/>
    <property type="molecule type" value="Genomic_DNA"/>
</dbReference>
<feature type="compositionally biased region" description="Low complexity" evidence="1">
    <location>
        <begin position="141"/>
        <end position="150"/>
    </location>
</feature>
<gene>
    <name evidence="2" type="ORF">CC78DRAFT_616740</name>
</gene>
<comment type="caution">
    <text evidence="2">The sequence shown here is derived from an EMBL/GenBank/DDBJ whole genome shotgun (WGS) entry which is preliminary data.</text>
</comment>
<feature type="compositionally biased region" description="Basic and acidic residues" evidence="1">
    <location>
        <begin position="12"/>
        <end position="28"/>
    </location>
</feature>
<protein>
    <recommendedName>
        <fullName evidence="4">Methyltransferase type 11 domain-containing protein</fullName>
    </recommendedName>
</protein>
<feature type="region of interest" description="Disordered" evidence="1">
    <location>
        <begin position="1"/>
        <end position="161"/>
    </location>
</feature>
<feature type="compositionally biased region" description="Acidic residues" evidence="1">
    <location>
        <begin position="127"/>
        <end position="136"/>
    </location>
</feature>
<dbReference type="Proteomes" id="UP000800093">
    <property type="component" value="Unassembled WGS sequence"/>
</dbReference>
<feature type="compositionally biased region" description="Low complexity" evidence="1">
    <location>
        <begin position="229"/>
        <end position="243"/>
    </location>
</feature>
<proteinExistence type="predicted"/>
<evidence type="ECO:0000256" key="1">
    <source>
        <dbReference type="SAM" id="MobiDB-lite"/>
    </source>
</evidence>
<feature type="region of interest" description="Disordered" evidence="1">
    <location>
        <begin position="229"/>
        <end position="249"/>
    </location>
</feature>
<accession>A0A9P4KEE5</accession>
<evidence type="ECO:0000313" key="2">
    <source>
        <dbReference type="EMBL" id="KAF2264589.1"/>
    </source>
</evidence>